<dbReference type="EMBL" id="GG738846">
    <property type="protein sequence ID" value="EFC49842.1"/>
    <property type="molecule type" value="Genomic_DNA"/>
</dbReference>
<keyword evidence="3" id="KW-1185">Reference proteome</keyword>
<dbReference type="AlphaFoldDB" id="D2UYV6"/>
<feature type="compositionally biased region" description="Low complexity" evidence="1">
    <location>
        <begin position="17"/>
        <end position="27"/>
    </location>
</feature>
<feature type="compositionally biased region" description="Low complexity" evidence="1">
    <location>
        <begin position="137"/>
        <end position="167"/>
    </location>
</feature>
<feature type="region of interest" description="Disordered" evidence="1">
    <location>
        <begin position="125"/>
        <end position="167"/>
    </location>
</feature>
<dbReference type="GeneID" id="8863019"/>
<evidence type="ECO:0000256" key="1">
    <source>
        <dbReference type="SAM" id="MobiDB-lite"/>
    </source>
</evidence>
<dbReference type="RefSeq" id="XP_002682586.1">
    <property type="nucleotide sequence ID" value="XM_002682540.1"/>
</dbReference>
<sequence>MGSNTSTTLSEAGTGTSSNSSSLQNLLNHHRKSSSSLPQYEGNHLKRQSSYKSKSPDNGEEDIAREGSILVDKQPTIVGFVGELIGTATNNKKSNQSKKDKTIAPSSENLADDEIKPIYSATSFTKGSASERARNKSNSSSLRESLTSSTSSSSSTLSSSNSLTTISSSTYPISGTKSFKIARMNSLRGNIILNNTPQSGNNYQAWNTDTICWEEYKRRTIAQQQNQKRRNEAITSLSMSTPATTTTYNISSQEQLMMRNSPQRTIPVKRGVNNNTSINTSPMTFKRQAMQVTTITNRVGMEVESSPLSNFLKNLSAAPSVVTTSSAAMNNR</sequence>
<evidence type="ECO:0000313" key="3">
    <source>
        <dbReference type="Proteomes" id="UP000006671"/>
    </source>
</evidence>
<evidence type="ECO:0000313" key="2">
    <source>
        <dbReference type="EMBL" id="EFC49842.1"/>
    </source>
</evidence>
<feature type="region of interest" description="Disordered" evidence="1">
    <location>
        <begin position="90"/>
        <end position="109"/>
    </location>
</feature>
<name>D2UYV6_NAEGR</name>
<dbReference type="InParanoid" id="D2UYV6"/>
<proteinExistence type="predicted"/>
<dbReference type="VEuPathDB" id="AmoebaDB:NAEGRDRAFT_61717"/>
<feature type="region of interest" description="Disordered" evidence="1">
    <location>
        <begin position="1"/>
        <end position="68"/>
    </location>
</feature>
<feature type="compositionally biased region" description="Polar residues" evidence="1">
    <location>
        <begin position="1"/>
        <end position="16"/>
    </location>
</feature>
<feature type="compositionally biased region" description="Basic and acidic residues" evidence="1">
    <location>
        <begin position="54"/>
        <end position="65"/>
    </location>
</feature>
<gene>
    <name evidence="2" type="ORF">NAEGRDRAFT_61717</name>
</gene>
<reference evidence="2 3" key="1">
    <citation type="journal article" date="2010" name="Cell">
        <title>The genome of Naegleria gruberi illuminates early eukaryotic versatility.</title>
        <authorList>
            <person name="Fritz-Laylin L.K."/>
            <person name="Prochnik S.E."/>
            <person name="Ginger M.L."/>
            <person name="Dacks J.B."/>
            <person name="Carpenter M.L."/>
            <person name="Field M.C."/>
            <person name="Kuo A."/>
            <person name="Paredez A."/>
            <person name="Chapman J."/>
            <person name="Pham J."/>
            <person name="Shu S."/>
            <person name="Neupane R."/>
            <person name="Cipriano M."/>
            <person name="Mancuso J."/>
            <person name="Tu H."/>
            <person name="Salamov A."/>
            <person name="Lindquist E."/>
            <person name="Shapiro H."/>
            <person name="Lucas S."/>
            <person name="Grigoriev I.V."/>
            <person name="Cande W.Z."/>
            <person name="Fulton C."/>
            <person name="Rokhsar D.S."/>
            <person name="Dawson S.C."/>
        </authorList>
    </citation>
    <scope>NUCLEOTIDE SEQUENCE [LARGE SCALE GENOMIC DNA]</scope>
    <source>
        <strain evidence="2 3">NEG-M</strain>
    </source>
</reference>
<protein>
    <submittedName>
        <fullName evidence="2">Predicted protein</fullName>
    </submittedName>
</protein>
<organism evidence="3">
    <name type="scientific">Naegleria gruberi</name>
    <name type="common">Amoeba</name>
    <dbReference type="NCBI Taxonomy" id="5762"/>
    <lineage>
        <taxon>Eukaryota</taxon>
        <taxon>Discoba</taxon>
        <taxon>Heterolobosea</taxon>
        <taxon>Tetramitia</taxon>
        <taxon>Eutetramitia</taxon>
        <taxon>Vahlkampfiidae</taxon>
        <taxon>Naegleria</taxon>
    </lineage>
</organism>
<dbReference type="Proteomes" id="UP000006671">
    <property type="component" value="Unassembled WGS sequence"/>
</dbReference>
<accession>D2UYV6</accession>
<dbReference type="KEGG" id="ngr:NAEGRDRAFT_61717"/>